<gene>
    <name evidence="1" type="ORF">I4F81_002857</name>
</gene>
<proteinExistence type="predicted"/>
<accession>A0ACC3BRP7</accession>
<comment type="caution">
    <text evidence="1">The sequence shown here is derived from an EMBL/GenBank/DDBJ whole genome shotgun (WGS) entry which is preliminary data.</text>
</comment>
<evidence type="ECO:0000313" key="2">
    <source>
        <dbReference type="Proteomes" id="UP000798662"/>
    </source>
</evidence>
<sequence>MSHSTPTSWLAQFESDDRDFRFMATSDLLNELKKPAFSADESMQKRLSTAVLKLLRDPSSEVQGLAMKCLPLLAARVSPNTASSIAAQLSVHVLPEADASTGKSSSSRSGRSSSGGGSGDIVPGSKSLRDVAGLALKSMVATLPPGGPSAEAIVSPLASRLLAALPAVGAPANSWLAAGVLESLELLADVLLRFPRQLVSSHSKARDALLPAMTLTDASVRRRAVAALAALAATASLDTLGDITRAGIAALESSPTAGVALVSALARSAGRRLVPHLGGIVPPLVSIASVSRGDDDDDGEDFSYDVARDEQREVALTALDSLVRQVPGPMAPYVSDVLPLALALSKHDPNYTAGGADSGLEGDDMEEDVDGSGADVDEDDEDGFREDEGDYSDDEDASWKVRRAAVRLCHALVQVARVMAAVGGASSRDTYVSISQALSARFTEREEVVKLDIFDAFSGLLAVIASPLSSSASRMASAAASTAAASAPSPLSPPASGAASSDLGAANAANLSATAPSTKSGLPVVHVPAFVGDADVEAAARAAAVEAVTARAGRTLRSLRGELHASRNGKSRAAAAAVLRRLVTVASPATVAPRVASLVGELCRALGGSSAASSSSPTLRIEALLSLNAIVRFCGPTCLAATLPGTVSAVLDVADDRYYKVTAESLRLCEVFVDTFGPSSVRASLSPAVTRIYEAAVTRLSGREQDSEVKAAALRVVAATFSQYGTELDPKSRADAPRLLLARLTNEVTRTPAIFALSRCCGSTVPVDADVQQEFASMLGGFLRKTDRSLRLAALDALTCLASTRGGILGDASKNDLAAARLPDVAALVGDGDPRVAALSLGLAATVVKMRGSVAVDAVVSSGVFPASIKLVQSPLLQGTALEALLDFISALAVANASSLKCDALLLSIRSTMSPAGAGGGSSGAAGSSGAEASGGGGGGRGGTTRLQIQTAARCVAAVVRSSDDPSARVDTMSAFVRDVHGGAGNGRGEAVVFALAVIAEVGRCALIPRECESAVWAAVLEVLGGDGEEELKTAAATALGAMAGGALSTGDGGSAGVQRLVTLIRERPSSQRYLLLLAVKEAVASSPRQQLAIAIPLLLPLLVETVEASGGGAAATVSADVASAAGGGDANAEDPMAVERAIGRASETGVRDAKSSGEESIRTATAECLGMLAAAQPQVVVPWLVDGVKGTSSTLRAVAVTAVKYAVSGSLPSADDTSVADGTGSDGSVPVGASSAADRKDDLGAALTPVLSDFLGLVGVRDLGVAVRKGALQTLGALARWRPALLREYLRPAESTSNDATAAAATSGSAPLLSRLFGETEEDKSLVRMVDLGPFRVKEDGGLELRKAALGAIITLLHTAPRSLPGKDVADVVSRGLRDGHADVGPLATSTLQAALAACSSAIAPAALVSGLRDATPLLATALGEVLFKRVEENAVRQEVQRQDEAVRGALRALRSMLTVDALRSHPAVVTLVARVRKSATLLERWLQACGDADANSGAAAVGKDTRGDLAMTDS</sequence>
<reference evidence="1" key="1">
    <citation type="submission" date="2019-11" db="EMBL/GenBank/DDBJ databases">
        <title>Nori genome reveals adaptations in red seaweeds to the harsh intertidal environment.</title>
        <authorList>
            <person name="Wang D."/>
            <person name="Mao Y."/>
        </authorList>
    </citation>
    <scope>NUCLEOTIDE SEQUENCE</scope>
    <source>
        <tissue evidence="1">Gametophyte</tissue>
    </source>
</reference>
<protein>
    <submittedName>
        <fullName evidence="1">Uncharacterized protein</fullName>
    </submittedName>
</protein>
<evidence type="ECO:0000313" key="1">
    <source>
        <dbReference type="EMBL" id="KAK1860268.1"/>
    </source>
</evidence>
<dbReference type="EMBL" id="CM020618">
    <property type="protein sequence ID" value="KAK1860268.1"/>
    <property type="molecule type" value="Genomic_DNA"/>
</dbReference>
<organism evidence="1 2">
    <name type="scientific">Pyropia yezoensis</name>
    <name type="common">Susabi-nori</name>
    <name type="synonym">Porphyra yezoensis</name>
    <dbReference type="NCBI Taxonomy" id="2788"/>
    <lineage>
        <taxon>Eukaryota</taxon>
        <taxon>Rhodophyta</taxon>
        <taxon>Bangiophyceae</taxon>
        <taxon>Bangiales</taxon>
        <taxon>Bangiaceae</taxon>
        <taxon>Pyropia</taxon>
    </lineage>
</organism>
<keyword evidence="2" id="KW-1185">Reference proteome</keyword>
<dbReference type="Proteomes" id="UP000798662">
    <property type="component" value="Chromosome 1"/>
</dbReference>
<name>A0ACC3BRP7_PYRYE</name>